<dbReference type="PANTHER" id="PTHR16029">
    <property type="entry name" value="CENTROSOMAL PROTEIN OF 192 KDA"/>
    <property type="match status" value="1"/>
</dbReference>
<feature type="compositionally biased region" description="Polar residues" evidence="1">
    <location>
        <begin position="297"/>
        <end position="312"/>
    </location>
</feature>
<feature type="domain" description="Cep192/Spd-2-like" evidence="7">
    <location>
        <begin position="1600"/>
        <end position="1717"/>
    </location>
</feature>
<dbReference type="Pfam" id="PF25765">
    <property type="entry name" value="PLK4_bind_CEP192"/>
    <property type="match status" value="1"/>
</dbReference>
<feature type="region of interest" description="Disordered" evidence="1">
    <location>
        <begin position="734"/>
        <end position="753"/>
    </location>
</feature>
<dbReference type="InterPro" id="IPR054085">
    <property type="entry name" value="Cep192-like_D1"/>
</dbReference>
<dbReference type="InterPro" id="IPR054089">
    <property type="entry name" value="Cep192-like_D3"/>
</dbReference>
<dbReference type="InterPro" id="IPR054087">
    <property type="entry name" value="Cep192-like_D7"/>
</dbReference>
<feature type="region of interest" description="Disordered" evidence="1">
    <location>
        <begin position="1135"/>
        <end position="1168"/>
    </location>
</feature>
<dbReference type="RefSeq" id="XP_004742724.2">
    <property type="nucleotide sequence ID" value="XM_004742667.3"/>
</dbReference>
<dbReference type="Pfam" id="PF22066">
    <property type="entry name" value="Cep192_D8"/>
    <property type="match status" value="1"/>
</dbReference>
<dbReference type="GO" id="GO:0005737">
    <property type="term" value="C:cytoplasm"/>
    <property type="evidence" value="ECO:0007669"/>
    <property type="project" value="TreeGrafter"/>
</dbReference>
<feature type="domain" description="Cep192-like" evidence="3">
    <location>
        <begin position="1328"/>
        <end position="1481"/>
    </location>
</feature>
<dbReference type="FunFam" id="2.60.40.10:FF:000681">
    <property type="entry name" value="Centrosomal protein of 192 kDa"/>
    <property type="match status" value="1"/>
</dbReference>
<feature type="domain" description="Cep192-like" evidence="5">
    <location>
        <begin position="2272"/>
        <end position="2371"/>
    </location>
</feature>
<dbReference type="InterPro" id="IPR057665">
    <property type="entry name" value="CEP192_PLK4_bind"/>
</dbReference>
<dbReference type="InterPro" id="IPR057662">
    <property type="entry name" value="CEP192_Aurora-A_bind"/>
</dbReference>
<evidence type="ECO:0000256" key="1">
    <source>
        <dbReference type="SAM" id="MobiDB-lite"/>
    </source>
</evidence>
<feature type="compositionally biased region" description="Polar residues" evidence="1">
    <location>
        <begin position="737"/>
        <end position="753"/>
    </location>
</feature>
<dbReference type="GO" id="GO:0019901">
    <property type="term" value="F:protein kinase binding"/>
    <property type="evidence" value="ECO:0007669"/>
    <property type="project" value="TreeGrafter"/>
</dbReference>
<dbReference type="InterPro" id="IPR054090">
    <property type="entry name" value="Cep192_Spd-2-like_dom"/>
</dbReference>
<dbReference type="GO" id="GO:0000242">
    <property type="term" value="C:pericentriolar material"/>
    <property type="evidence" value="ECO:0007669"/>
    <property type="project" value="TreeGrafter"/>
</dbReference>
<dbReference type="GO" id="GO:0090307">
    <property type="term" value="P:mitotic spindle assembly"/>
    <property type="evidence" value="ECO:0007669"/>
    <property type="project" value="TreeGrafter"/>
</dbReference>
<dbReference type="Pfam" id="PF25763">
    <property type="entry name" value="Aurora-A_bind_CEP192"/>
    <property type="match status" value="1"/>
</dbReference>
<feature type="compositionally biased region" description="Basic and acidic residues" evidence="1">
    <location>
        <begin position="1916"/>
        <end position="1928"/>
    </location>
</feature>
<feature type="region of interest" description="Disordered" evidence="1">
    <location>
        <begin position="791"/>
        <end position="818"/>
    </location>
</feature>
<feature type="region of interest" description="Disordered" evidence="1">
    <location>
        <begin position="1002"/>
        <end position="1049"/>
    </location>
</feature>
<feature type="domain" description="Cep192-like" evidence="4">
    <location>
        <begin position="2104"/>
        <end position="2226"/>
    </location>
</feature>
<dbReference type="CTD" id="55125"/>
<name>A0A8U0MHN9_MUSPF</name>
<feature type="region of interest" description="Disordered" evidence="1">
    <location>
        <begin position="1908"/>
        <end position="1938"/>
    </location>
</feature>
<evidence type="ECO:0000313" key="11">
    <source>
        <dbReference type="RefSeq" id="XP_004742724.2"/>
    </source>
</evidence>
<dbReference type="Pfam" id="PF22065">
    <property type="entry name" value="Cep192_D7"/>
    <property type="match status" value="1"/>
</dbReference>
<evidence type="ECO:0000259" key="2">
    <source>
        <dbReference type="Pfam" id="PF22060"/>
    </source>
</evidence>
<gene>
    <name evidence="11" type="primary">CEP192</name>
</gene>
<dbReference type="GO" id="GO:0071539">
    <property type="term" value="P:protein localization to centrosome"/>
    <property type="evidence" value="ECO:0007669"/>
    <property type="project" value="InterPro"/>
</dbReference>
<feature type="compositionally biased region" description="Polar residues" evidence="1">
    <location>
        <begin position="1142"/>
        <end position="1167"/>
    </location>
</feature>
<feature type="region of interest" description="Disordered" evidence="1">
    <location>
        <begin position="132"/>
        <end position="152"/>
    </location>
</feature>
<feature type="region of interest" description="Disordered" evidence="1">
    <location>
        <begin position="289"/>
        <end position="331"/>
    </location>
</feature>
<dbReference type="Pfam" id="PF22076">
    <property type="entry name" value="Cep192_D6"/>
    <property type="match status" value="1"/>
</dbReference>
<proteinExistence type="predicted"/>
<dbReference type="InterPro" id="IPR054086">
    <property type="entry name" value="Cep192-like_D2"/>
</dbReference>
<evidence type="ECO:0000259" key="6">
    <source>
        <dbReference type="Pfam" id="PF22067"/>
    </source>
</evidence>
<dbReference type="InterPro" id="IPR054091">
    <property type="entry name" value="Cep192-like_D5"/>
</dbReference>
<feature type="region of interest" description="Disordered" evidence="1">
    <location>
        <begin position="1093"/>
        <end position="1112"/>
    </location>
</feature>
<dbReference type="Pfam" id="PF22073">
    <property type="entry name" value="Cep192_D4"/>
    <property type="match status" value="1"/>
</dbReference>
<evidence type="ECO:0000259" key="8">
    <source>
        <dbReference type="Pfam" id="PF22074"/>
    </source>
</evidence>
<evidence type="ECO:0000259" key="4">
    <source>
        <dbReference type="Pfam" id="PF22065"/>
    </source>
</evidence>
<dbReference type="Pfam" id="PF22060">
    <property type="entry name" value="Cep192_D1"/>
    <property type="match status" value="1"/>
</dbReference>
<evidence type="ECO:0000313" key="10">
    <source>
        <dbReference type="Proteomes" id="UP000000715"/>
    </source>
</evidence>
<protein>
    <submittedName>
        <fullName evidence="11">Centrosomal protein of 192 kDa isoform X5</fullName>
    </submittedName>
</protein>
<feature type="compositionally biased region" description="Basic and acidic residues" evidence="1">
    <location>
        <begin position="791"/>
        <end position="802"/>
    </location>
</feature>
<dbReference type="Pfam" id="PF22067">
    <property type="entry name" value="Cep192_D3"/>
    <property type="match status" value="1"/>
</dbReference>
<feature type="compositionally biased region" description="Basic and acidic residues" evidence="1">
    <location>
        <begin position="1009"/>
        <end position="1024"/>
    </location>
</feature>
<evidence type="ECO:0000259" key="9">
    <source>
        <dbReference type="Pfam" id="PF22076"/>
    </source>
</evidence>
<dbReference type="Pfam" id="PF22064">
    <property type="entry name" value="Cep192_D2"/>
    <property type="match status" value="1"/>
</dbReference>
<dbReference type="Pfam" id="PF22074">
    <property type="entry name" value="Cep192_D5"/>
    <property type="match status" value="1"/>
</dbReference>
<dbReference type="InterPro" id="IPR039103">
    <property type="entry name" value="Spd-2/CEP192"/>
</dbReference>
<evidence type="ECO:0000259" key="3">
    <source>
        <dbReference type="Pfam" id="PF22064"/>
    </source>
</evidence>
<feature type="region of interest" description="Disordered" evidence="1">
    <location>
        <begin position="974"/>
        <end position="993"/>
    </location>
</feature>
<accession>A0A8U0MHN9</accession>
<feature type="compositionally biased region" description="Low complexity" evidence="1">
    <location>
        <begin position="1030"/>
        <end position="1046"/>
    </location>
</feature>
<evidence type="ECO:0000259" key="5">
    <source>
        <dbReference type="Pfam" id="PF22066"/>
    </source>
</evidence>
<reference evidence="11" key="1">
    <citation type="submission" date="2025-08" db="UniProtKB">
        <authorList>
            <consortium name="RefSeq"/>
        </authorList>
    </citation>
    <scope>IDENTIFICATION</scope>
    <source>
        <tissue evidence="11">Brain</tissue>
    </source>
</reference>
<dbReference type="InterPro" id="IPR054092">
    <property type="entry name" value="Cep192-like_D6"/>
</dbReference>
<dbReference type="Gene3D" id="2.60.40.10">
    <property type="entry name" value="Immunoglobulins"/>
    <property type="match status" value="3"/>
</dbReference>
<dbReference type="GO" id="GO:0051298">
    <property type="term" value="P:centrosome duplication"/>
    <property type="evidence" value="ECO:0007669"/>
    <property type="project" value="InterPro"/>
</dbReference>
<evidence type="ECO:0000259" key="7">
    <source>
        <dbReference type="Pfam" id="PF22073"/>
    </source>
</evidence>
<dbReference type="GeneID" id="101680627"/>
<dbReference type="Proteomes" id="UP000000715">
    <property type="component" value="Unplaced"/>
</dbReference>
<feature type="domain" description="Cep192-like" evidence="6">
    <location>
        <begin position="1484"/>
        <end position="1582"/>
    </location>
</feature>
<sequence length="2375" mass="264066">MKVFPFAVTNLRSLDWSFYCSKISFFTEFQFCDQSLREMEDFRGIAEESFPSFLTNSLFGNSEILENVTLPSNLGLPVAVSTLARNRSSADNRYSDIQASYLVEGKFSVPSESSPSSQSEGDPREKLQLSFQDDDSVSKKKNHIESQHLSDAVLEESALQSDIARTEEEQAKTAKCFQSQDPFDKISPLEQVQDSPVDFCLQPWMDNKENKIVVPHSGKHFEEKNPPSDLSHISLLEDEKLTSLTSLEDSSDDDIDDEEFYDEHLEAYFEQLAIPGMIYEDLEQEHPEKDFKLPTSDPCQANENGSYKSQSEGNSSLISHGSHSSGNSETTHREFEIGHVVCLPGTSNYIDNGDSRRHVDGVLSFSSSTQRTEQEKERADILKDIVPHRGRESEREEIPVKTIQAPNVKLNPVYFHDTNASKGDFDLMDSLKLEARSLHQDKHLGSDSETVLPVDKCLDTETPEVSIQKYVDVASLKSINDSEINYTDSLRSPTSERRTCEYYKSVEKSKEQTDLPQNVVYQNEEGRWVTDLAYYTSFNKEQILSMSLTDEMIEDFRSGSEALDLIDQDEEEFNKEHQFMQEENIDAQNTSAALGDTSWGTSINYNLLRKSLSTSDLDKDDASYLRLSLGEFFAQRSEALGCLGGGYNVKRPSFGYFIRSPEKREPVALIRKSDVSGSNLEKEMAHLKHDIFSGDLKAQLSEGSVTLQAEELESISQVDESDVTLTASNSKTEDSFFMSSQPQRYKSKPPSGNDSVLRISTIASAIADASVSTDPAQLAAMIKALSNKTREKTFQEDNKQKDCSMLPHFLPNDTEKSNGSSMFDMEKYLKKTEFSRYESGLENFSRAGTSGLWDSSLPKERTTQDIHTVDLGATNISIREPEENKAFSVYGENRESKNQESLRTNCPNSILTNRKESESTIVDVTTYPMDNKLPDTGNCETATSVSTPTSNRYSLVPNHRIASVWLSGDCEEIPNSRENQRQNECVSEASNGEKHVTFGKHSIITPKNVDLKNHSPEHGGHSSEDDQDSFRPSSSPLSHSSPSEISGTSLSGCALESFDLAAHPKPPSEGESSQMVCPQASVSRLTYVSEQDSSCPTAASDPGLEGHKSDVTSELSTTIIQASLIPSEEQAVEKLEEKGPCQSRSKVAPSYNQKNSDTDSVTETAYLSSKPEDVKPYFRLNKDLSSRSGDLTETGTVGLTSNPSELDQISLALQSKSGLTHPIVSAMPHCPVSHQASVNKGERVASEDTLTADSAVDLSAYPCLVFKNKVIIRPHATEEIKVLFIPSDPGIFRCIFSVASWPFSADAETIAQAEALASRVILTAVAETPVIEVETEKKDVLDFGDLTYGGWKALPLKLINKTHATVPIRLVINANAIAWRCFTFSKAPIHASLKAAPYADVIAQLAAPSVVNHMMPATYDGQDPEFLIIWVLFHSPKKRVTSSEILDSAEEFLARVDIEVDSPNPTPVIKSIGLQARTGIARIHAPKDLQTMHLFASVASSTKQHLPLKNAGNIDVYLDIKIPDQGSHFSVDPENLFLKPGEEHEVIVTFTPKDPKACEERILKIFVQPFGPQYEVVLKGEVVSSGNKPLAPGSCCSDVPVILSNKQFLAWGGVPLGRTQLQKLALRNNCTSTTQHLRLLIRGQDQDCFQLQHTFGSEERLTSNCEIRMRPKEDIHISVLFAPTRLSCMLAKLEIKQLGIRSQPGIKFTIPLSGYGGTSNLILEDVKKLSDSYMVTVNDLIPGKESRIVFSVHNTGSRAAFVKAVGFKDSQKKVLLDPKVLRIFPDKFVLKEKSREDVTIIYNPSVRESNYTTTTELSTIYFFGGDEISRQQYRRALSHKPGIIEHVLPEHSVLQHVDFAEKFQDELLVTEVYDLPQRPNDIQLFYGNMRKIILSVIGEFRDSRSSSEFLQSSSKADSESKSEPEGPGKHGGNVSLDVLPVKGPQGSPLLSQAVCPPQDKSSSKEMWTVQPEHLILMAPSCDLAKTACFQILNNSVMLLKFELYWPAHCLTVTPQHGFIPPESKLQILVSPNSSLSTKHSMFPWSGLIYVHSDNGQKKIVKVQIREDLTQKELLAHLTTSTFGILSPGAEPAVGHLVKPVTKPRSTKVEIRNKTITFPATEPGETSENFLELENHGNTEVKWHLSSLAPPYVKGVDDSGDVFRATYAAFICSPISGILESRGIRKVSITFLPRDRGDYAQFWDVECHPLKESHMKHTLRFQLSGQSVKAENEPESSKISTNSLIKLDNLVKSRRQAVSEASALIPGRQLDLTHRGVYAPEDVYQFLPTRVGESRTLKVNLRNNSFIMHSLKFLSPREPFYVKHSKYSLRAQHYINMPVQFRPKAVGKFEALLVIQTDEGKSVAIRLMGEALEKVN</sequence>
<dbReference type="InterPro" id="IPR054088">
    <property type="entry name" value="Cep192-like_D8"/>
</dbReference>
<feature type="compositionally biased region" description="Low complexity" evidence="1">
    <location>
        <begin position="313"/>
        <end position="328"/>
    </location>
</feature>
<dbReference type="PANTHER" id="PTHR16029:SF11">
    <property type="entry name" value="CENTROSOMAL PROTEIN OF 192 KDA"/>
    <property type="match status" value="1"/>
</dbReference>
<dbReference type="GO" id="GO:0005814">
    <property type="term" value="C:centriole"/>
    <property type="evidence" value="ECO:0007669"/>
    <property type="project" value="TreeGrafter"/>
</dbReference>
<dbReference type="GO" id="GO:0090222">
    <property type="term" value="P:centrosome-templated microtubule nucleation"/>
    <property type="evidence" value="ECO:0007669"/>
    <property type="project" value="InterPro"/>
</dbReference>
<keyword evidence="10" id="KW-1185">Reference proteome</keyword>
<feature type="domain" description="Cep192-like" evidence="9">
    <location>
        <begin position="1965"/>
        <end position="2065"/>
    </location>
</feature>
<dbReference type="InterPro" id="IPR013783">
    <property type="entry name" value="Ig-like_fold"/>
</dbReference>
<feature type="domain" description="Cep192-like" evidence="2">
    <location>
        <begin position="1254"/>
        <end position="1326"/>
    </location>
</feature>
<dbReference type="OrthoDB" id="67059at2759"/>
<dbReference type="FunFam" id="2.60.40.10:FF:001609">
    <property type="entry name" value="Centrosomal protein 192"/>
    <property type="match status" value="1"/>
</dbReference>
<organism evidence="10 11">
    <name type="scientific">Mustela putorius furo</name>
    <name type="common">European domestic ferret</name>
    <name type="synonym">Mustela furo</name>
    <dbReference type="NCBI Taxonomy" id="9669"/>
    <lineage>
        <taxon>Eukaryota</taxon>
        <taxon>Metazoa</taxon>
        <taxon>Chordata</taxon>
        <taxon>Craniata</taxon>
        <taxon>Vertebrata</taxon>
        <taxon>Euteleostomi</taxon>
        <taxon>Mammalia</taxon>
        <taxon>Eutheria</taxon>
        <taxon>Laurasiatheria</taxon>
        <taxon>Carnivora</taxon>
        <taxon>Caniformia</taxon>
        <taxon>Musteloidea</taxon>
        <taxon>Mustelidae</taxon>
        <taxon>Mustelinae</taxon>
        <taxon>Mustela</taxon>
    </lineage>
</organism>
<feature type="domain" description="Cep192-like" evidence="8">
    <location>
        <begin position="1723"/>
        <end position="1898"/>
    </location>
</feature>